<dbReference type="GO" id="GO:0009103">
    <property type="term" value="P:lipopolysaccharide biosynthetic process"/>
    <property type="evidence" value="ECO:0007669"/>
    <property type="project" value="UniProtKB-KW"/>
</dbReference>
<evidence type="ECO:0000256" key="2">
    <source>
        <dbReference type="ARBA" id="ARBA00022475"/>
    </source>
</evidence>
<keyword evidence="10 11" id="KW-0472">Membrane</keyword>
<keyword evidence="8 11" id="KW-1133">Transmembrane helix</keyword>
<keyword evidence="7" id="KW-0448">Lipopolysaccharide biosynthesis</keyword>
<dbReference type="EMBL" id="JAJA02000001">
    <property type="protein sequence ID" value="KWS06587.1"/>
    <property type="molecule type" value="Genomic_DNA"/>
</dbReference>
<feature type="domain" description="EamA" evidence="12">
    <location>
        <begin position="50"/>
        <end position="118"/>
    </location>
</feature>
<feature type="transmembrane region" description="Helical" evidence="11">
    <location>
        <begin position="49"/>
        <end position="69"/>
    </location>
</feature>
<dbReference type="PANTHER" id="PTHR30561:SF9">
    <property type="entry name" value="4-AMINO-4-DEOXY-L-ARABINOSE-PHOSPHOUNDECAPRENOL FLIPPASE SUBUNIT ARNF-RELATED"/>
    <property type="match status" value="1"/>
</dbReference>
<feature type="transmembrane region" description="Helical" evidence="11">
    <location>
        <begin position="101"/>
        <end position="119"/>
    </location>
</feature>
<keyword evidence="5" id="KW-0441">Lipid A biosynthesis</keyword>
<keyword evidence="3" id="KW-0444">Lipid biosynthesis</keyword>
<organism evidence="13 14">
    <name type="scientific">Lysobacter capsici AZ78</name>
    <dbReference type="NCBI Taxonomy" id="1444315"/>
    <lineage>
        <taxon>Bacteria</taxon>
        <taxon>Pseudomonadati</taxon>
        <taxon>Pseudomonadota</taxon>
        <taxon>Gammaproteobacteria</taxon>
        <taxon>Lysobacterales</taxon>
        <taxon>Lysobacteraceae</taxon>
        <taxon>Lysobacter</taxon>
    </lineage>
</organism>
<dbReference type="AlphaFoldDB" id="A0A108UCI0"/>
<dbReference type="InterPro" id="IPR000620">
    <property type="entry name" value="EamA_dom"/>
</dbReference>
<evidence type="ECO:0000256" key="4">
    <source>
        <dbReference type="ARBA" id="ARBA00022519"/>
    </source>
</evidence>
<evidence type="ECO:0000256" key="1">
    <source>
        <dbReference type="ARBA" id="ARBA00004651"/>
    </source>
</evidence>
<comment type="subcellular location">
    <subcellularLocation>
        <location evidence="1">Cell membrane</location>
        <topology evidence="1">Multi-pass membrane protein</topology>
    </subcellularLocation>
</comment>
<keyword evidence="9" id="KW-0443">Lipid metabolism</keyword>
<evidence type="ECO:0000256" key="10">
    <source>
        <dbReference type="ARBA" id="ARBA00023136"/>
    </source>
</evidence>
<evidence type="ECO:0000256" key="6">
    <source>
        <dbReference type="ARBA" id="ARBA00022692"/>
    </source>
</evidence>
<evidence type="ECO:0000259" key="12">
    <source>
        <dbReference type="Pfam" id="PF00892"/>
    </source>
</evidence>
<evidence type="ECO:0000256" key="7">
    <source>
        <dbReference type="ARBA" id="ARBA00022985"/>
    </source>
</evidence>
<accession>A0A108UCI0</accession>
<dbReference type="SUPFAM" id="SSF103481">
    <property type="entry name" value="Multidrug resistance efflux transporter EmrE"/>
    <property type="match status" value="1"/>
</dbReference>
<dbReference type="OrthoDB" id="517481at2"/>
<keyword evidence="2" id="KW-1003">Cell membrane</keyword>
<evidence type="ECO:0000256" key="3">
    <source>
        <dbReference type="ARBA" id="ARBA00022516"/>
    </source>
</evidence>
<proteinExistence type="predicted"/>
<dbReference type="InterPro" id="IPR037185">
    <property type="entry name" value="EmrE-like"/>
</dbReference>
<gene>
    <name evidence="13" type="ORF">AZ78_4143</name>
</gene>
<sequence length="121" mass="12820">MGYLFIALTVLFTVYGQLVLKWQVGLAGTVPDTVSGKITFLLNTLTNPWVISGLGSAFIASLFWMLALSKLPLSTAYPYTATSFLLILLFGATFFSEPVTVGKILGTALIVGGIAVLSLKG</sequence>
<evidence type="ECO:0000256" key="5">
    <source>
        <dbReference type="ARBA" id="ARBA00022556"/>
    </source>
</evidence>
<evidence type="ECO:0000256" key="11">
    <source>
        <dbReference type="SAM" id="Phobius"/>
    </source>
</evidence>
<feature type="transmembrane region" description="Helical" evidence="11">
    <location>
        <begin position="76"/>
        <end position="95"/>
    </location>
</feature>
<comment type="caution">
    <text evidence="13">The sequence shown here is derived from an EMBL/GenBank/DDBJ whole genome shotgun (WGS) entry which is preliminary data.</text>
</comment>
<keyword evidence="14" id="KW-1185">Reference proteome</keyword>
<name>A0A108UCI0_9GAMM</name>
<keyword evidence="6 11" id="KW-0812">Transmembrane</keyword>
<evidence type="ECO:0000313" key="13">
    <source>
        <dbReference type="EMBL" id="KWS06587.1"/>
    </source>
</evidence>
<dbReference type="Gene3D" id="1.10.3730.20">
    <property type="match status" value="1"/>
</dbReference>
<dbReference type="PANTHER" id="PTHR30561">
    <property type="entry name" value="SMR FAMILY PROTON-DEPENDENT DRUG EFFLUX TRANSPORTER SUGE"/>
    <property type="match status" value="1"/>
</dbReference>
<dbReference type="RefSeq" id="WP_036104818.1">
    <property type="nucleotide sequence ID" value="NZ_JAJA02000001.1"/>
</dbReference>
<dbReference type="GO" id="GO:0022857">
    <property type="term" value="F:transmembrane transporter activity"/>
    <property type="evidence" value="ECO:0007669"/>
    <property type="project" value="InterPro"/>
</dbReference>
<keyword evidence="4" id="KW-0997">Cell inner membrane</keyword>
<dbReference type="GO" id="GO:0009245">
    <property type="term" value="P:lipid A biosynthetic process"/>
    <property type="evidence" value="ECO:0007669"/>
    <property type="project" value="UniProtKB-KW"/>
</dbReference>
<reference evidence="13 14" key="1">
    <citation type="journal article" date="2014" name="Genome Announc.">
        <title>Draft Genome Sequence of Lysobacter capsici AZ78, a Bacterium Antagonistic to Plant-Pathogenic Oomycetes.</title>
        <authorList>
            <person name="Puopolo G."/>
            <person name="Sonego P."/>
            <person name="Engelen K."/>
            <person name="Pertot I."/>
        </authorList>
    </citation>
    <scope>NUCLEOTIDE SEQUENCE [LARGE SCALE GENOMIC DNA]</scope>
    <source>
        <strain evidence="13 14">AZ78</strain>
    </source>
</reference>
<dbReference type="InterPro" id="IPR000390">
    <property type="entry name" value="Small_drug/metabolite_transptr"/>
</dbReference>
<dbReference type="GO" id="GO:0005886">
    <property type="term" value="C:plasma membrane"/>
    <property type="evidence" value="ECO:0007669"/>
    <property type="project" value="UniProtKB-SubCell"/>
</dbReference>
<dbReference type="Proteomes" id="UP000023435">
    <property type="component" value="Unassembled WGS sequence"/>
</dbReference>
<evidence type="ECO:0000256" key="9">
    <source>
        <dbReference type="ARBA" id="ARBA00023098"/>
    </source>
</evidence>
<protein>
    <submittedName>
        <fullName evidence="13">Membrane protein</fullName>
    </submittedName>
</protein>
<evidence type="ECO:0000313" key="14">
    <source>
        <dbReference type="Proteomes" id="UP000023435"/>
    </source>
</evidence>
<evidence type="ECO:0000256" key="8">
    <source>
        <dbReference type="ARBA" id="ARBA00022989"/>
    </source>
</evidence>
<dbReference type="Pfam" id="PF00892">
    <property type="entry name" value="EamA"/>
    <property type="match status" value="1"/>
</dbReference>